<reference evidence="1 2" key="1">
    <citation type="journal article" date="2019" name="Front. Microbiol.">
        <title>Thermoanaerosceptrum fracticalcis gen. nov. sp. nov., a Novel Fumarate-Fermenting Microorganism From a Deep Fractured Carbonate Aquifer of the US Great Basin.</title>
        <authorList>
            <person name="Hamilton-Brehm S.D."/>
            <person name="Stewart L.E."/>
            <person name="Zavarin M."/>
            <person name="Caldwell M."/>
            <person name="Lawson P.A."/>
            <person name="Onstott T.C."/>
            <person name="Grzymski J."/>
            <person name="Neveux I."/>
            <person name="Lollar B.S."/>
            <person name="Russell C.E."/>
            <person name="Moser D.P."/>
        </authorList>
    </citation>
    <scope>NUCLEOTIDE SEQUENCE [LARGE SCALE GENOMIC DNA]</scope>
    <source>
        <strain evidence="1 2">DRI-13</strain>
    </source>
</reference>
<evidence type="ECO:0000313" key="1">
    <source>
        <dbReference type="EMBL" id="QNB47515.1"/>
    </source>
</evidence>
<dbReference type="AlphaFoldDB" id="A0A7G6E611"/>
<name>A0A7G6E611_THEFR</name>
<proteinExistence type="predicted"/>
<dbReference type="Proteomes" id="UP000515847">
    <property type="component" value="Chromosome"/>
</dbReference>
<sequence>MNLCPLCNGLYFLTEPCPKCGTLLEDTGMLENFLGPYSPYLDEEILDRVDGVGPGECVHLLSCPRCSYDKRVVIDRLLD</sequence>
<dbReference type="KEGG" id="tfr:BR63_15225"/>
<organism evidence="1 2">
    <name type="scientific">Thermanaerosceptrum fracticalcis</name>
    <dbReference type="NCBI Taxonomy" id="1712410"/>
    <lineage>
        <taxon>Bacteria</taxon>
        <taxon>Bacillati</taxon>
        <taxon>Bacillota</taxon>
        <taxon>Clostridia</taxon>
        <taxon>Eubacteriales</taxon>
        <taxon>Peptococcaceae</taxon>
        <taxon>Thermanaerosceptrum</taxon>
    </lineage>
</organism>
<dbReference type="RefSeq" id="WP_034423472.1">
    <property type="nucleotide sequence ID" value="NZ_CP045798.1"/>
</dbReference>
<protein>
    <submittedName>
        <fullName evidence="1">Uncharacterized protein</fullName>
    </submittedName>
</protein>
<keyword evidence="2" id="KW-1185">Reference proteome</keyword>
<evidence type="ECO:0000313" key="2">
    <source>
        <dbReference type="Proteomes" id="UP000515847"/>
    </source>
</evidence>
<accession>A0A7G6E611</accession>
<gene>
    <name evidence="1" type="ORF">BR63_15225</name>
</gene>
<dbReference type="OrthoDB" id="1683552at2"/>
<dbReference type="EMBL" id="CP045798">
    <property type="protein sequence ID" value="QNB47515.1"/>
    <property type="molecule type" value="Genomic_DNA"/>
</dbReference>